<keyword evidence="1" id="KW-1133">Transmembrane helix</keyword>
<dbReference type="GO" id="GO:0015385">
    <property type="term" value="F:sodium:proton antiporter activity"/>
    <property type="evidence" value="ECO:0007669"/>
    <property type="project" value="TreeGrafter"/>
</dbReference>
<dbReference type="InterPro" id="IPR005133">
    <property type="entry name" value="PhaG_MnhG_YufB"/>
</dbReference>
<dbReference type="PANTHER" id="PTHR34703">
    <property type="entry name" value="ANTIPORTER SUBUNIT MNHG2-RELATED"/>
    <property type="match status" value="1"/>
</dbReference>
<dbReference type="AlphaFoldDB" id="A0A1G7TTN7"/>
<evidence type="ECO:0000256" key="1">
    <source>
        <dbReference type="SAM" id="Phobius"/>
    </source>
</evidence>
<dbReference type="PANTHER" id="PTHR34703:SF1">
    <property type="entry name" value="ANTIPORTER SUBUNIT MNHG2-RELATED"/>
    <property type="match status" value="1"/>
</dbReference>
<dbReference type="EMBL" id="FNCS01000002">
    <property type="protein sequence ID" value="SDG38637.1"/>
    <property type="molecule type" value="Genomic_DNA"/>
</dbReference>
<dbReference type="OrthoDB" id="4427992at2"/>
<feature type="transmembrane region" description="Helical" evidence="1">
    <location>
        <begin position="62"/>
        <end position="84"/>
    </location>
</feature>
<proteinExistence type="predicted"/>
<dbReference type="NCBIfam" id="TIGR01300">
    <property type="entry name" value="CPA3_mnhG_phaG"/>
    <property type="match status" value="1"/>
</dbReference>
<keyword evidence="1" id="KW-0812">Transmembrane</keyword>
<accession>A0A1G7TTN7</accession>
<keyword evidence="3" id="KW-1185">Reference proteome</keyword>
<gene>
    <name evidence="2" type="ORF">SAMN04487974_102334</name>
</gene>
<evidence type="ECO:0000313" key="2">
    <source>
        <dbReference type="EMBL" id="SDG38637.1"/>
    </source>
</evidence>
<organism evidence="2 3">
    <name type="scientific">Pelagibacterium luteolum</name>
    <dbReference type="NCBI Taxonomy" id="440168"/>
    <lineage>
        <taxon>Bacteria</taxon>
        <taxon>Pseudomonadati</taxon>
        <taxon>Pseudomonadota</taxon>
        <taxon>Alphaproteobacteria</taxon>
        <taxon>Hyphomicrobiales</taxon>
        <taxon>Devosiaceae</taxon>
        <taxon>Pelagibacterium</taxon>
    </lineage>
</organism>
<name>A0A1G7TTN7_9HYPH</name>
<dbReference type="Pfam" id="PF03334">
    <property type="entry name" value="PhaG_MnhG_YufB"/>
    <property type="match status" value="1"/>
</dbReference>
<dbReference type="RefSeq" id="WP_090593179.1">
    <property type="nucleotide sequence ID" value="NZ_FNCS01000002.1"/>
</dbReference>
<keyword evidence="1" id="KW-0472">Membrane</keyword>
<feature type="transmembrane region" description="Helical" evidence="1">
    <location>
        <begin position="37"/>
        <end position="56"/>
    </location>
</feature>
<feature type="transmembrane region" description="Helical" evidence="1">
    <location>
        <begin position="6"/>
        <end position="25"/>
    </location>
</feature>
<protein>
    <submittedName>
        <fullName evidence="2">Monovalent cation/proton antiporter, MnhG/PhaG subunit</fullName>
    </submittedName>
</protein>
<dbReference type="STRING" id="440168.SAMN04487974_102334"/>
<dbReference type="Proteomes" id="UP000199495">
    <property type="component" value="Unassembled WGS sequence"/>
</dbReference>
<reference evidence="2 3" key="1">
    <citation type="submission" date="2016-10" db="EMBL/GenBank/DDBJ databases">
        <authorList>
            <person name="de Groot N.N."/>
        </authorList>
    </citation>
    <scope>NUCLEOTIDE SEQUENCE [LARGE SCALE GENOMIC DNA]</scope>
    <source>
        <strain evidence="2 3">CGMCC 1.10267</strain>
    </source>
</reference>
<evidence type="ECO:0000313" key="3">
    <source>
        <dbReference type="Proteomes" id="UP000199495"/>
    </source>
</evidence>
<sequence>MTAIAALILKLLGVSFLFIAAIGLIRFTDAFQRMHAATKAGTLGAGLVVAGTMVSHGSTDSIIMGTLTILFLLLTVPVAGHMLGRASYISGAPMQGLRGANALDGILERQSLSLEERLSGGTLPDPIARILGRDEPQETLDTSREWWPDLKDVKFAVIDRHVAPVFSRALGIARSNRAHISAHVIIDQAAIDCARDMAEARTNIRERASRAMAELEALKGQKRVKLGLHYDEGNPESILSSRDGATSLLVLPRTGWFHHGSDDRRPGTSWEPDGLLRLPAVHSGPVLYSDGKAQRSGFIVVNDSGEPDVLAGLDWALRHSVWGRPKVVVFGDTAPERFAAFDAIAIEHEVTCEMAPSLSWDAETSTLPPQLSDADGIVLASLPRPLRTYWYGHAWHDRLMAGYGGDIFIVGAR</sequence>